<evidence type="ECO:0000256" key="2">
    <source>
        <dbReference type="ARBA" id="ARBA00022552"/>
    </source>
</evidence>
<evidence type="ECO:0000256" key="3">
    <source>
        <dbReference type="ARBA" id="ARBA00022603"/>
    </source>
</evidence>
<keyword evidence="2 6" id="KW-0698">rRNA processing</keyword>
<name>A0ABT3N5Z6_9BACT</name>
<reference evidence="7 8" key="1">
    <citation type="submission" date="2022-11" db="EMBL/GenBank/DDBJ databases">
        <title>Desulfobotulus tamanensis H1 sp. nov. - anaerobic, alkaliphilic, sulphate reducing bacterium isolated from terrestrial mud volcano.</title>
        <authorList>
            <person name="Frolova A."/>
            <person name="Merkel A.Y."/>
            <person name="Slobodkin A.I."/>
        </authorList>
    </citation>
    <scope>NUCLEOTIDE SEQUENCE [LARGE SCALE GENOMIC DNA]</scope>
    <source>
        <strain evidence="7 8">H1</strain>
    </source>
</reference>
<feature type="binding site" evidence="6">
    <location>
        <position position="84"/>
    </location>
    <ligand>
        <name>S-adenosyl-L-methionine</name>
        <dbReference type="ChEBI" id="CHEBI:59789"/>
    </ligand>
</feature>
<dbReference type="EMBL" id="JAPFPW010000002">
    <property type="protein sequence ID" value="MCW7752885.1"/>
    <property type="molecule type" value="Genomic_DNA"/>
</dbReference>
<evidence type="ECO:0000313" key="8">
    <source>
        <dbReference type="Proteomes" id="UP001209681"/>
    </source>
</evidence>
<feature type="binding site" evidence="6">
    <location>
        <position position="89"/>
    </location>
    <ligand>
        <name>S-adenosyl-L-methionine</name>
        <dbReference type="ChEBI" id="CHEBI:59789"/>
    </ligand>
</feature>
<dbReference type="Gene3D" id="3.40.50.150">
    <property type="entry name" value="Vaccinia Virus protein VP39"/>
    <property type="match status" value="1"/>
</dbReference>
<keyword evidence="4 6" id="KW-0808">Transferase</keyword>
<dbReference type="Proteomes" id="UP001209681">
    <property type="component" value="Unassembled WGS sequence"/>
</dbReference>
<evidence type="ECO:0000256" key="1">
    <source>
        <dbReference type="ARBA" id="ARBA00022490"/>
    </source>
</evidence>
<evidence type="ECO:0000256" key="5">
    <source>
        <dbReference type="ARBA" id="ARBA00022691"/>
    </source>
</evidence>
<evidence type="ECO:0000256" key="6">
    <source>
        <dbReference type="HAMAP-Rule" id="MF_00074"/>
    </source>
</evidence>
<keyword evidence="1 6" id="KW-0963">Cytoplasm</keyword>
<gene>
    <name evidence="6 7" type="primary">rsmG</name>
    <name evidence="7" type="ORF">OOT00_02685</name>
</gene>
<keyword evidence="8" id="KW-1185">Reference proteome</keyword>
<dbReference type="PANTHER" id="PTHR31760:SF0">
    <property type="entry name" value="S-ADENOSYL-L-METHIONINE-DEPENDENT METHYLTRANSFERASES SUPERFAMILY PROTEIN"/>
    <property type="match status" value="1"/>
</dbReference>
<dbReference type="PANTHER" id="PTHR31760">
    <property type="entry name" value="S-ADENOSYL-L-METHIONINE-DEPENDENT METHYLTRANSFERASES SUPERFAMILY PROTEIN"/>
    <property type="match status" value="1"/>
</dbReference>
<dbReference type="GO" id="GO:0008168">
    <property type="term" value="F:methyltransferase activity"/>
    <property type="evidence" value="ECO:0007669"/>
    <property type="project" value="UniProtKB-KW"/>
</dbReference>
<comment type="caution">
    <text evidence="7">The sequence shown here is derived from an EMBL/GenBank/DDBJ whole genome shotgun (WGS) entry which is preliminary data.</text>
</comment>
<keyword evidence="5 6" id="KW-0949">S-adenosyl-L-methionine</keyword>
<protein>
    <recommendedName>
        <fullName evidence="6">Ribosomal RNA small subunit methyltransferase G</fullName>
        <ecNumber evidence="6">2.1.1.-</ecNumber>
    </recommendedName>
    <alternativeName>
        <fullName evidence="6">16S rRNA 7-methylguanosine methyltransferase</fullName>
        <shortName evidence="6">16S rRNA m7G methyltransferase</shortName>
    </alternativeName>
</protein>
<comment type="caution">
    <text evidence="6">Lacks conserved residue(s) required for the propagation of feature annotation.</text>
</comment>
<evidence type="ECO:0000313" key="7">
    <source>
        <dbReference type="EMBL" id="MCW7752885.1"/>
    </source>
</evidence>
<dbReference type="HAMAP" id="MF_00074">
    <property type="entry name" value="16SrRNA_methyltr_G"/>
    <property type="match status" value="1"/>
</dbReference>
<dbReference type="PIRSF" id="PIRSF003078">
    <property type="entry name" value="GidB"/>
    <property type="match status" value="1"/>
</dbReference>
<feature type="binding site" evidence="6">
    <location>
        <position position="153"/>
    </location>
    <ligand>
        <name>S-adenosyl-L-methionine</name>
        <dbReference type="ChEBI" id="CHEBI:59789"/>
    </ligand>
</feature>
<dbReference type="CDD" id="cd02440">
    <property type="entry name" value="AdoMet_MTases"/>
    <property type="match status" value="1"/>
</dbReference>
<dbReference type="NCBIfam" id="TIGR00138">
    <property type="entry name" value="rsmG_gidB"/>
    <property type="match status" value="1"/>
</dbReference>
<dbReference type="InterPro" id="IPR003682">
    <property type="entry name" value="rRNA_ssu_MeTfrase_G"/>
</dbReference>
<sequence length="222" mass="23942">MAMQVGDDAWCDVVKTGAVKMLGAALDERVVKGLAFHANSLMLWNGKVNLTSITDPLQVAEKHVLDALAVTPFLPKAGRVLDVGTGGGFPGIAMALMRPDLDVVMVDSVHKKTVFVREVIRGLRLERAQALHARVESLQKNDGCQGFSCIVSRAFTALGRFVEMGLPLLHPSGTILAMKGPEGTTESLPSCEGLEKDVFCYDLPFGGGERVIVRLRRSPYPV</sequence>
<dbReference type="SUPFAM" id="SSF53335">
    <property type="entry name" value="S-adenosyl-L-methionine-dependent methyltransferases"/>
    <property type="match status" value="1"/>
</dbReference>
<accession>A0ABT3N5Z6</accession>
<dbReference type="InterPro" id="IPR029063">
    <property type="entry name" value="SAM-dependent_MTases_sf"/>
</dbReference>
<dbReference type="RefSeq" id="WP_265423746.1">
    <property type="nucleotide sequence ID" value="NZ_JAPFPW010000002.1"/>
</dbReference>
<comment type="subcellular location">
    <subcellularLocation>
        <location evidence="6">Cytoplasm</location>
    </subcellularLocation>
</comment>
<comment type="function">
    <text evidence="6">Specifically methylates the N7 position of a guanine in 16S rRNA.</text>
</comment>
<proteinExistence type="inferred from homology"/>
<evidence type="ECO:0000256" key="4">
    <source>
        <dbReference type="ARBA" id="ARBA00022679"/>
    </source>
</evidence>
<dbReference type="GO" id="GO:0032259">
    <property type="term" value="P:methylation"/>
    <property type="evidence" value="ECO:0007669"/>
    <property type="project" value="UniProtKB-KW"/>
</dbReference>
<dbReference type="Pfam" id="PF02527">
    <property type="entry name" value="GidB"/>
    <property type="match status" value="1"/>
</dbReference>
<organism evidence="7 8">
    <name type="scientific">Desulfobotulus pelophilus</name>
    <dbReference type="NCBI Taxonomy" id="2823377"/>
    <lineage>
        <taxon>Bacteria</taxon>
        <taxon>Pseudomonadati</taxon>
        <taxon>Thermodesulfobacteriota</taxon>
        <taxon>Desulfobacteria</taxon>
        <taxon>Desulfobacterales</taxon>
        <taxon>Desulfobacteraceae</taxon>
        <taxon>Desulfobotulus</taxon>
    </lineage>
</organism>
<feature type="binding site" evidence="6">
    <location>
        <begin position="135"/>
        <end position="136"/>
    </location>
    <ligand>
        <name>S-adenosyl-L-methionine</name>
        <dbReference type="ChEBI" id="CHEBI:59789"/>
    </ligand>
</feature>
<keyword evidence="3 6" id="KW-0489">Methyltransferase</keyword>
<comment type="similarity">
    <text evidence="6">Belongs to the methyltransferase superfamily. RNA methyltransferase RsmG family.</text>
</comment>
<dbReference type="EC" id="2.1.1.-" evidence="6"/>